<evidence type="ECO:0000256" key="1">
    <source>
        <dbReference type="SAM" id="MobiDB-lite"/>
    </source>
</evidence>
<proteinExistence type="predicted"/>
<reference evidence="3" key="1">
    <citation type="submission" date="2022-11" db="UniProtKB">
        <authorList>
            <consortium name="WormBaseParasite"/>
        </authorList>
    </citation>
    <scope>IDENTIFICATION</scope>
</reference>
<organism evidence="2 3">
    <name type="scientific">Panagrolaimus davidi</name>
    <dbReference type="NCBI Taxonomy" id="227884"/>
    <lineage>
        <taxon>Eukaryota</taxon>
        <taxon>Metazoa</taxon>
        <taxon>Ecdysozoa</taxon>
        <taxon>Nematoda</taxon>
        <taxon>Chromadorea</taxon>
        <taxon>Rhabditida</taxon>
        <taxon>Tylenchina</taxon>
        <taxon>Panagrolaimomorpha</taxon>
        <taxon>Panagrolaimoidea</taxon>
        <taxon>Panagrolaimidae</taxon>
        <taxon>Panagrolaimus</taxon>
    </lineage>
</organism>
<accession>A0A914QNZ6</accession>
<sequence length="103" mass="11368">MILYNDAVENARASVKHGHENEKLTKSKLNAEAEQTGVPFKRPRTLFKSLSTQQPPAATFESVKAETSFSTSYVSYTPPLPPPRRPSQSVQISDNADISDEGF</sequence>
<evidence type="ECO:0000313" key="3">
    <source>
        <dbReference type="WBParaSite" id="PDA_v2.g5075.t1"/>
    </source>
</evidence>
<keyword evidence="2" id="KW-1185">Reference proteome</keyword>
<dbReference type="Proteomes" id="UP000887578">
    <property type="component" value="Unplaced"/>
</dbReference>
<dbReference type="WBParaSite" id="PDA_v2.g5075.t1">
    <property type="protein sequence ID" value="PDA_v2.g5075.t1"/>
    <property type="gene ID" value="PDA_v2.g5075"/>
</dbReference>
<feature type="compositionally biased region" description="Basic and acidic residues" evidence="1">
    <location>
        <begin position="17"/>
        <end position="31"/>
    </location>
</feature>
<evidence type="ECO:0000313" key="2">
    <source>
        <dbReference type="Proteomes" id="UP000887578"/>
    </source>
</evidence>
<dbReference type="AlphaFoldDB" id="A0A914QNZ6"/>
<feature type="region of interest" description="Disordered" evidence="1">
    <location>
        <begin position="71"/>
        <end position="103"/>
    </location>
</feature>
<name>A0A914QNZ6_9BILA</name>
<feature type="region of interest" description="Disordered" evidence="1">
    <location>
        <begin position="10"/>
        <end position="40"/>
    </location>
</feature>
<protein>
    <submittedName>
        <fullName evidence="3">Uncharacterized protein</fullName>
    </submittedName>
</protein>